<feature type="compositionally biased region" description="Polar residues" evidence="2">
    <location>
        <begin position="78"/>
        <end position="90"/>
    </location>
</feature>
<feature type="coiled-coil region" evidence="1">
    <location>
        <begin position="410"/>
        <end position="497"/>
    </location>
</feature>
<evidence type="ECO:0000313" key="3">
    <source>
        <dbReference type="EMBL" id="KAF1970137.1"/>
    </source>
</evidence>
<feature type="coiled-coil region" evidence="1">
    <location>
        <begin position="699"/>
        <end position="729"/>
    </location>
</feature>
<keyword evidence="1" id="KW-0175">Coiled coil</keyword>
<dbReference type="AlphaFoldDB" id="A0A6A5VA30"/>
<dbReference type="Proteomes" id="UP000800036">
    <property type="component" value="Unassembled WGS sequence"/>
</dbReference>
<feature type="coiled-coil region" evidence="1">
    <location>
        <begin position="547"/>
        <end position="584"/>
    </location>
</feature>
<protein>
    <submittedName>
        <fullName evidence="3">Uncharacterized protein</fullName>
    </submittedName>
</protein>
<reference evidence="3" key="1">
    <citation type="journal article" date="2020" name="Stud. Mycol.">
        <title>101 Dothideomycetes genomes: a test case for predicting lifestyles and emergence of pathogens.</title>
        <authorList>
            <person name="Haridas S."/>
            <person name="Albert R."/>
            <person name="Binder M."/>
            <person name="Bloem J."/>
            <person name="Labutti K."/>
            <person name="Salamov A."/>
            <person name="Andreopoulos B."/>
            <person name="Baker S."/>
            <person name="Barry K."/>
            <person name="Bills G."/>
            <person name="Bluhm B."/>
            <person name="Cannon C."/>
            <person name="Castanera R."/>
            <person name="Culley D."/>
            <person name="Daum C."/>
            <person name="Ezra D."/>
            <person name="Gonzalez J."/>
            <person name="Henrissat B."/>
            <person name="Kuo A."/>
            <person name="Liang C."/>
            <person name="Lipzen A."/>
            <person name="Lutzoni F."/>
            <person name="Magnuson J."/>
            <person name="Mondo S."/>
            <person name="Nolan M."/>
            <person name="Ohm R."/>
            <person name="Pangilinan J."/>
            <person name="Park H.-J."/>
            <person name="Ramirez L."/>
            <person name="Alfaro M."/>
            <person name="Sun H."/>
            <person name="Tritt A."/>
            <person name="Yoshinaga Y."/>
            <person name="Zwiers L.-H."/>
            <person name="Turgeon B."/>
            <person name="Goodwin S."/>
            <person name="Spatafora J."/>
            <person name="Crous P."/>
            <person name="Grigoriev I."/>
        </authorList>
    </citation>
    <scope>NUCLEOTIDE SEQUENCE</scope>
    <source>
        <strain evidence="3">CBS 107.79</strain>
    </source>
</reference>
<dbReference type="OrthoDB" id="3438382at2759"/>
<feature type="region of interest" description="Disordered" evidence="2">
    <location>
        <begin position="132"/>
        <end position="194"/>
    </location>
</feature>
<keyword evidence="4" id="KW-1185">Reference proteome</keyword>
<name>A0A6A5VA30_9PLEO</name>
<feature type="region of interest" description="Disordered" evidence="2">
    <location>
        <begin position="1"/>
        <end position="90"/>
    </location>
</feature>
<feature type="compositionally biased region" description="Polar residues" evidence="2">
    <location>
        <begin position="149"/>
        <end position="167"/>
    </location>
</feature>
<proteinExistence type="predicted"/>
<feature type="compositionally biased region" description="Polar residues" evidence="2">
    <location>
        <begin position="53"/>
        <end position="62"/>
    </location>
</feature>
<evidence type="ECO:0000313" key="4">
    <source>
        <dbReference type="Proteomes" id="UP000800036"/>
    </source>
</evidence>
<evidence type="ECO:0000256" key="2">
    <source>
        <dbReference type="SAM" id="MobiDB-lite"/>
    </source>
</evidence>
<organism evidence="3 4">
    <name type="scientific">Bimuria novae-zelandiae CBS 107.79</name>
    <dbReference type="NCBI Taxonomy" id="1447943"/>
    <lineage>
        <taxon>Eukaryota</taxon>
        <taxon>Fungi</taxon>
        <taxon>Dikarya</taxon>
        <taxon>Ascomycota</taxon>
        <taxon>Pezizomycotina</taxon>
        <taxon>Dothideomycetes</taxon>
        <taxon>Pleosporomycetidae</taxon>
        <taxon>Pleosporales</taxon>
        <taxon>Massarineae</taxon>
        <taxon>Didymosphaeriaceae</taxon>
        <taxon>Bimuria</taxon>
    </lineage>
</organism>
<dbReference type="Gene3D" id="1.10.287.1490">
    <property type="match status" value="1"/>
</dbReference>
<sequence>MAPGSTGHPGAYPLMFDTRISASADRTGGPSPASESTSAVDRSRFPPGPLEAGTSQSLSSKRPANWPIHPTAEKRPRTNGTSDQSKSAASVNAAVLRTNAIAGPVGATLSRLSSFMSPLENVIHPSRDPRIQARAPAGSASPIHVASPLSITNGDAGQHDSGNTTPVQGAPLAPSMVSPTVPFPLKRPTDNGVKRSVASIRQAALKKQTLSAAASENVALASIRAKNIELQNELKIERSERSRLENRLQQLEQKLEQPQMPPSDPNLLKKVEDLSESVHLLQKSQQDPLTDEIAVSTLVERVMGSVKSDVKSVFDNELEDRVKQAVQSAIPDVSAVQSEVETSVKNSVDTAIKSQNATLNALSKGPNSLENRLKQLFQTDIKSLKKDVSGLTKDSDSFDDKVKKLMHTDITALQNHFKKLDNKVTALEKKKGKIESDTGSTKSNIDELKKDLANVTAELKKAEIARDADVVSNKKRLDDLITKLNDADQYMDSLKEEDLPKKLTALKKELSSQKTSNAQRFTKLEGADSVQQKLLGETVKTVIKQMKLVLNNRVAEVNEDIHKLQKATDDIVQEIAKIRQAADQNEKAAQTSLADLKYSISTTASTLRAEFYQEQSDLRSSISTAANILRTEFQQEQSAMAQDSEQNPSMTDVRICVEEVRSAIMSDTKETQGCLEKEISRLQSEISCRLETAAGRSENTDLQQLREDAEKALDMAESAQNLVNGLSQNLIGEVEMCIDQKVHELHQAIEGQLNIMKSGIHSIEDRYQNITTDELYQRMVHWFTQNYPNASDLFNKLNALEGSVHRIGMFTNTIAWINDGHNGQLRSLIDHHDAINQFFAGAEGQSLGAIQKSMADLSQTLRTLQPESKTECTNRTLLAKDLSKLQERIGPVENKVGDFTAWKADLEPRWETQQRSSHQMECTLLAILIDIFEVQEAIKTINKQLKGGGFNLKFSHDFSKPLNP</sequence>
<feature type="coiled-coil region" evidence="1">
    <location>
        <begin position="220"/>
        <end position="254"/>
    </location>
</feature>
<dbReference type="EMBL" id="ML976703">
    <property type="protein sequence ID" value="KAF1970137.1"/>
    <property type="molecule type" value="Genomic_DNA"/>
</dbReference>
<evidence type="ECO:0000256" key="1">
    <source>
        <dbReference type="SAM" id="Coils"/>
    </source>
</evidence>
<gene>
    <name evidence="3" type="ORF">BU23DRAFT_570945</name>
</gene>
<accession>A0A6A5VA30</accession>